<evidence type="ECO:0000313" key="7">
    <source>
        <dbReference type="Proteomes" id="UP001149090"/>
    </source>
</evidence>
<evidence type="ECO:0000313" key="6">
    <source>
        <dbReference type="EMBL" id="KAJ5079448.1"/>
    </source>
</evidence>
<feature type="transmembrane region" description="Helical" evidence="5">
    <location>
        <begin position="115"/>
        <end position="133"/>
    </location>
</feature>
<feature type="transmembrane region" description="Helical" evidence="5">
    <location>
        <begin position="37"/>
        <end position="57"/>
    </location>
</feature>
<protein>
    <recommendedName>
        <fullName evidence="5">PRA1 family protein</fullName>
    </recommendedName>
</protein>
<name>A0A9Q0LXW8_ANAIG</name>
<dbReference type="GO" id="GO:0016020">
    <property type="term" value="C:membrane"/>
    <property type="evidence" value="ECO:0007669"/>
    <property type="project" value="UniProtKB-SubCell"/>
</dbReference>
<dbReference type="PANTHER" id="PTHR19317">
    <property type="entry name" value="PRENYLATED RAB ACCEPTOR 1-RELATED"/>
    <property type="match status" value="1"/>
</dbReference>
<feature type="transmembrane region" description="Helical" evidence="5">
    <location>
        <begin position="92"/>
        <end position="109"/>
    </location>
</feature>
<evidence type="ECO:0000256" key="1">
    <source>
        <dbReference type="ARBA" id="ARBA00004141"/>
    </source>
</evidence>
<gene>
    <name evidence="6" type="ORF">M0811_04469</name>
</gene>
<sequence length="148" mass="17755">MEFPFKFQFQIRSWKYFIQNFKFPEKKQIKKSIQKNLEYFLANYLIIISILLMIVLILQPFGFTSLFFPSIFIFYFFIINKGNEIIIDEKKAIFLCILMFIPILQIINPVISLKIILVAITIIVLHALFHLPLRDDFENIEENKENKQ</sequence>
<dbReference type="AlphaFoldDB" id="A0A9Q0LXW8"/>
<evidence type="ECO:0000256" key="4">
    <source>
        <dbReference type="ARBA" id="ARBA00023136"/>
    </source>
</evidence>
<evidence type="ECO:0000256" key="3">
    <source>
        <dbReference type="ARBA" id="ARBA00022989"/>
    </source>
</evidence>
<dbReference type="EMBL" id="JAPDFW010000033">
    <property type="protein sequence ID" value="KAJ5079448.1"/>
    <property type="molecule type" value="Genomic_DNA"/>
</dbReference>
<comment type="similarity">
    <text evidence="5">Belongs to the PRA1 family.</text>
</comment>
<dbReference type="PANTHER" id="PTHR19317:SF0">
    <property type="entry name" value="PRENYLATED RAB ACCEPTOR PROTEIN 1"/>
    <property type="match status" value="1"/>
</dbReference>
<dbReference type="InterPro" id="IPR004895">
    <property type="entry name" value="Prenylated_rab_accept_PRA1"/>
</dbReference>
<dbReference type="GO" id="GO:0005794">
    <property type="term" value="C:Golgi apparatus"/>
    <property type="evidence" value="ECO:0007669"/>
    <property type="project" value="TreeGrafter"/>
</dbReference>
<comment type="caution">
    <text evidence="6">The sequence shown here is derived from an EMBL/GenBank/DDBJ whole genome shotgun (WGS) entry which is preliminary data.</text>
</comment>
<evidence type="ECO:0000256" key="2">
    <source>
        <dbReference type="ARBA" id="ARBA00022692"/>
    </source>
</evidence>
<evidence type="ECO:0000256" key="5">
    <source>
        <dbReference type="RuleBase" id="RU363107"/>
    </source>
</evidence>
<feature type="transmembrane region" description="Helical" evidence="5">
    <location>
        <begin position="63"/>
        <end position="80"/>
    </location>
</feature>
<reference evidence="6" key="1">
    <citation type="submission" date="2022-10" db="EMBL/GenBank/DDBJ databases">
        <title>Novel sulphate-reducing endosymbionts in the free-living metamonad Anaeramoeba.</title>
        <authorList>
            <person name="Jerlstrom-Hultqvist J."/>
            <person name="Cepicka I."/>
            <person name="Gallot-Lavallee L."/>
            <person name="Salas-Leiva D."/>
            <person name="Curtis B.A."/>
            <person name="Zahonova K."/>
            <person name="Pipaliya S."/>
            <person name="Dacks J."/>
            <person name="Roger A.J."/>
        </authorList>
    </citation>
    <scope>NUCLEOTIDE SEQUENCE</scope>
    <source>
        <strain evidence="6">BMAN</strain>
    </source>
</reference>
<proteinExistence type="inferred from homology"/>
<keyword evidence="4 5" id="KW-0472">Membrane</keyword>
<accession>A0A9Q0LXW8</accession>
<dbReference type="Proteomes" id="UP001149090">
    <property type="component" value="Unassembled WGS sequence"/>
</dbReference>
<comment type="subcellular location">
    <subcellularLocation>
        <location evidence="1 5">Membrane</location>
        <topology evidence="1 5">Multi-pass membrane protein</topology>
    </subcellularLocation>
</comment>
<keyword evidence="7" id="KW-1185">Reference proteome</keyword>
<dbReference type="Pfam" id="PF03208">
    <property type="entry name" value="PRA1"/>
    <property type="match status" value="1"/>
</dbReference>
<keyword evidence="2 5" id="KW-0812">Transmembrane</keyword>
<organism evidence="6 7">
    <name type="scientific">Anaeramoeba ignava</name>
    <name type="common">Anaerobic marine amoeba</name>
    <dbReference type="NCBI Taxonomy" id="1746090"/>
    <lineage>
        <taxon>Eukaryota</taxon>
        <taxon>Metamonada</taxon>
        <taxon>Anaeramoebidae</taxon>
        <taxon>Anaeramoeba</taxon>
    </lineage>
</organism>
<keyword evidence="3 5" id="KW-1133">Transmembrane helix</keyword>